<sequence>MGPVLAGFPQIWTTGSWSIDGGDPTQFHIQRLPNTDNATLYNQIYFETPKIQQGSHTLNVTFLGSSITSPLSLDFLYVKNGTFPVNTTQTPGPNTQLRTGFSQPPLGAILGGVLGGLALLLLTLVGACLYRRRRLGGGIITTRGAEHRPTPFNPYDDQHPPSPSPNNVMAQVNRRQFYTLSRPFKATRSPATPTSERHRPGMGGRKQWRVDGQLRDNIPPAPVHVRIGGNVSSFWQQIVPTANGGIEPIYVDSGIRLGQQTIDAPPPGYTPD</sequence>
<protein>
    <recommendedName>
        <fullName evidence="5">Transmembrane protein</fullName>
    </recommendedName>
</protein>
<dbReference type="OrthoDB" id="2992707at2759"/>
<evidence type="ECO:0000313" key="3">
    <source>
        <dbReference type="EMBL" id="KAF9447935.1"/>
    </source>
</evidence>
<evidence type="ECO:0000256" key="1">
    <source>
        <dbReference type="SAM" id="MobiDB-lite"/>
    </source>
</evidence>
<name>A0A9P5XE86_9AGAR</name>
<feature type="transmembrane region" description="Helical" evidence="2">
    <location>
        <begin position="106"/>
        <end position="130"/>
    </location>
</feature>
<keyword evidence="2" id="KW-1133">Transmembrane helix</keyword>
<feature type="region of interest" description="Disordered" evidence="1">
    <location>
        <begin position="186"/>
        <end position="206"/>
    </location>
</feature>
<evidence type="ECO:0000313" key="4">
    <source>
        <dbReference type="Proteomes" id="UP000807342"/>
    </source>
</evidence>
<proteinExistence type="predicted"/>
<dbReference type="EMBL" id="MU151180">
    <property type="protein sequence ID" value="KAF9447935.1"/>
    <property type="molecule type" value="Genomic_DNA"/>
</dbReference>
<evidence type="ECO:0008006" key="5">
    <source>
        <dbReference type="Google" id="ProtNLM"/>
    </source>
</evidence>
<keyword evidence="2" id="KW-0812">Transmembrane</keyword>
<gene>
    <name evidence="3" type="ORF">P691DRAFT_775777</name>
</gene>
<comment type="caution">
    <text evidence="3">The sequence shown here is derived from an EMBL/GenBank/DDBJ whole genome shotgun (WGS) entry which is preliminary data.</text>
</comment>
<keyword evidence="4" id="KW-1185">Reference proteome</keyword>
<keyword evidence="2" id="KW-0472">Membrane</keyword>
<accession>A0A9P5XE86</accession>
<reference evidence="3" key="1">
    <citation type="submission" date="2020-11" db="EMBL/GenBank/DDBJ databases">
        <authorList>
            <consortium name="DOE Joint Genome Institute"/>
            <person name="Ahrendt S."/>
            <person name="Riley R."/>
            <person name="Andreopoulos W."/>
            <person name="Labutti K."/>
            <person name="Pangilinan J."/>
            <person name="Ruiz-Duenas F.J."/>
            <person name="Barrasa J.M."/>
            <person name="Sanchez-Garcia M."/>
            <person name="Camarero S."/>
            <person name="Miyauchi S."/>
            <person name="Serrano A."/>
            <person name="Linde D."/>
            <person name="Babiker R."/>
            <person name="Drula E."/>
            <person name="Ayuso-Fernandez I."/>
            <person name="Pacheco R."/>
            <person name="Padilla G."/>
            <person name="Ferreira P."/>
            <person name="Barriuso J."/>
            <person name="Kellner H."/>
            <person name="Castanera R."/>
            <person name="Alfaro M."/>
            <person name="Ramirez L."/>
            <person name="Pisabarro A.G."/>
            <person name="Kuo A."/>
            <person name="Tritt A."/>
            <person name="Lipzen A."/>
            <person name="He G."/>
            <person name="Yan M."/>
            <person name="Ng V."/>
            <person name="Cullen D."/>
            <person name="Martin F."/>
            <person name="Rosso M.-N."/>
            <person name="Henrissat B."/>
            <person name="Hibbett D."/>
            <person name="Martinez A.T."/>
            <person name="Grigoriev I.V."/>
        </authorList>
    </citation>
    <scope>NUCLEOTIDE SEQUENCE</scope>
    <source>
        <strain evidence="3">MF-IS2</strain>
    </source>
</reference>
<organism evidence="3 4">
    <name type="scientific">Macrolepiota fuliginosa MF-IS2</name>
    <dbReference type="NCBI Taxonomy" id="1400762"/>
    <lineage>
        <taxon>Eukaryota</taxon>
        <taxon>Fungi</taxon>
        <taxon>Dikarya</taxon>
        <taxon>Basidiomycota</taxon>
        <taxon>Agaricomycotina</taxon>
        <taxon>Agaricomycetes</taxon>
        <taxon>Agaricomycetidae</taxon>
        <taxon>Agaricales</taxon>
        <taxon>Agaricineae</taxon>
        <taxon>Agaricaceae</taxon>
        <taxon>Macrolepiota</taxon>
    </lineage>
</organism>
<dbReference type="AlphaFoldDB" id="A0A9P5XE86"/>
<dbReference type="Proteomes" id="UP000807342">
    <property type="component" value="Unassembled WGS sequence"/>
</dbReference>
<evidence type="ECO:0000256" key="2">
    <source>
        <dbReference type="SAM" id="Phobius"/>
    </source>
</evidence>